<feature type="transmembrane region" description="Helical" evidence="2">
    <location>
        <begin position="727"/>
        <end position="746"/>
    </location>
</feature>
<dbReference type="Gene3D" id="1.25.40.20">
    <property type="entry name" value="Ankyrin repeat-containing domain"/>
    <property type="match status" value="2"/>
</dbReference>
<feature type="transmembrane region" description="Helical" evidence="2">
    <location>
        <begin position="618"/>
        <end position="639"/>
    </location>
</feature>
<dbReference type="InterPro" id="IPR036770">
    <property type="entry name" value="Ankyrin_rpt-contain_sf"/>
</dbReference>
<evidence type="ECO:0000256" key="1">
    <source>
        <dbReference type="PROSITE-ProRule" id="PRU00023"/>
    </source>
</evidence>
<keyword evidence="5" id="KW-1185">Reference proteome</keyword>
<evidence type="ECO:0000256" key="2">
    <source>
        <dbReference type="SAM" id="Phobius"/>
    </source>
</evidence>
<keyword evidence="1" id="KW-0040">ANK repeat</keyword>
<keyword evidence="2" id="KW-0472">Membrane</keyword>
<feature type="transmembrane region" description="Helical" evidence="2">
    <location>
        <begin position="651"/>
        <end position="675"/>
    </location>
</feature>
<proteinExistence type="predicted"/>
<dbReference type="PROSITE" id="PS50297">
    <property type="entry name" value="ANK_REP_REGION"/>
    <property type="match status" value="2"/>
</dbReference>
<feature type="domain" description="PGG" evidence="3">
    <location>
        <begin position="607"/>
        <end position="719"/>
    </location>
</feature>
<keyword evidence="2" id="KW-1133">Transmembrane helix</keyword>
<dbReference type="SUPFAM" id="SSF48403">
    <property type="entry name" value="Ankyrin repeat"/>
    <property type="match status" value="1"/>
</dbReference>
<feature type="repeat" description="ANK" evidence="1">
    <location>
        <begin position="192"/>
        <end position="224"/>
    </location>
</feature>
<evidence type="ECO:0000259" key="3">
    <source>
        <dbReference type="Pfam" id="PF13962"/>
    </source>
</evidence>
<dbReference type="InterPro" id="IPR002110">
    <property type="entry name" value="Ankyrin_rpt"/>
</dbReference>
<dbReference type="Proteomes" id="UP001206925">
    <property type="component" value="Unassembled WGS sequence"/>
</dbReference>
<comment type="caution">
    <text evidence="4">The sequence shown here is derived from an EMBL/GenBank/DDBJ whole genome shotgun (WGS) entry which is preliminary data.</text>
</comment>
<dbReference type="AlphaFoldDB" id="A0AAD5G8C5"/>
<dbReference type="SMART" id="SM00248">
    <property type="entry name" value="ANK"/>
    <property type="match status" value="5"/>
</dbReference>
<dbReference type="PANTHER" id="PTHR24177">
    <property type="entry name" value="CASKIN"/>
    <property type="match status" value="1"/>
</dbReference>
<dbReference type="Pfam" id="PF13962">
    <property type="entry name" value="PGG"/>
    <property type="match status" value="1"/>
</dbReference>
<evidence type="ECO:0000313" key="5">
    <source>
        <dbReference type="Proteomes" id="UP001206925"/>
    </source>
</evidence>
<accession>A0AAD5G8C5</accession>
<dbReference type="Pfam" id="PF12796">
    <property type="entry name" value="Ank_2"/>
    <property type="match status" value="1"/>
</dbReference>
<keyword evidence="2" id="KW-0812">Transmembrane</keyword>
<feature type="repeat" description="ANK" evidence="1">
    <location>
        <begin position="228"/>
        <end position="255"/>
    </location>
</feature>
<organism evidence="4 5">
    <name type="scientific">Ambrosia artemisiifolia</name>
    <name type="common">Common ragweed</name>
    <dbReference type="NCBI Taxonomy" id="4212"/>
    <lineage>
        <taxon>Eukaryota</taxon>
        <taxon>Viridiplantae</taxon>
        <taxon>Streptophyta</taxon>
        <taxon>Embryophyta</taxon>
        <taxon>Tracheophyta</taxon>
        <taxon>Spermatophyta</taxon>
        <taxon>Magnoliopsida</taxon>
        <taxon>eudicotyledons</taxon>
        <taxon>Gunneridae</taxon>
        <taxon>Pentapetalae</taxon>
        <taxon>asterids</taxon>
        <taxon>campanulids</taxon>
        <taxon>Asterales</taxon>
        <taxon>Asteraceae</taxon>
        <taxon>Asteroideae</taxon>
        <taxon>Heliantheae alliance</taxon>
        <taxon>Heliantheae</taxon>
        <taxon>Ambrosia</taxon>
    </lineage>
</organism>
<protein>
    <recommendedName>
        <fullName evidence="3">PGG domain-containing protein</fullName>
    </recommendedName>
</protein>
<dbReference type="PROSITE" id="PS50088">
    <property type="entry name" value="ANK_REPEAT"/>
    <property type="match status" value="2"/>
</dbReference>
<gene>
    <name evidence="4" type="ORF">M8C21_011632</name>
</gene>
<feature type="transmembrane region" description="Helical" evidence="2">
    <location>
        <begin position="695"/>
        <end position="721"/>
    </location>
</feature>
<name>A0AAD5G8C5_AMBAR</name>
<dbReference type="PANTHER" id="PTHR24177:SF475">
    <property type="entry name" value="ANKYRIN REPEAT-CONTAINING DOMAIN, PGG DOMAIN PROTEIN-RELATED"/>
    <property type="match status" value="1"/>
</dbReference>
<feature type="transmembrane region" description="Helical" evidence="2">
    <location>
        <begin position="400"/>
        <end position="420"/>
    </location>
</feature>
<sequence length="784" mass="89080">METANSSNTQYVSTVDIIQHAVFALRDDLQYIQVSDVNVSSFVTVKLSGPNNYLIWKAQIMCLIESQGLLHLLEEPGDGEDILIKYDDLVKGWIFSSMNETVLKYFVYFFPAHNLWREIESSFMPLLRDTAVVTSPGFKFGTEFLRVPETQDTDNIRLKKELYEATVEGCWWKVKAILKINKNAATEPITPNGNTILHLAVEMGHNYFVEQLLDFFKDGNDIEKTNNKGRTALHIAVLAGNNYAAQLLVQKRSNLLVILDHHGHSPLYTAFSNFKFDISADLLQSMLSSDLTHYPDDYQRNVTFAILAAIYGKKYDVAESLLENFPECARETNHILETITRNFPAGPSFMESFIYPSFNNLRQKVVVRCSVLFHYNIFDKIVDDILRVVRTFPVATLYPIYQLICLLIMVLHLTSAMLYFRLWKVLAVTVPWIKNIEAKKKEHKEAKKILSLICSQMGTSKDDYRSSIQEAVCQGTYEVVDEILFRSPDAINCKTEEGHNIIQLAIMYRSEKVYNLIHHIMVRMYSSVKMLDSCQNTLLHLAGRLAPSFVLGRTTGAALQLQLELLWIEEVKKLMLPIEVTNENIYKETAAMVFTREHKDLMKQGESWMKTTAESCSITAALIVTVVFAAAITVPGGSIQESGIPLFRKEIAFTVFAISNAFSLFTAAASLLLFLSILTARFSESDFLVSLPRRLIFGLLTLFLSTTSMIVAFGAILFLVFCDQRPWMLAPIFGFACLPISVIVTIKLPLLVDLIKSTYFPIFGKQRYLETCKINRKNTIFEEE</sequence>
<dbReference type="GO" id="GO:0016020">
    <property type="term" value="C:membrane"/>
    <property type="evidence" value="ECO:0007669"/>
    <property type="project" value="TreeGrafter"/>
</dbReference>
<dbReference type="EMBL" id="JAMZMK010010515">
    <property type="protein sequence ID" value="KAI7731201.1"/>
    <property type="molecule type" value="Genomic_DNA"/>
</dbReference>
<dbReference type="InterPro" id="IPR026961">
    <property type="entry name" value="PGG_dom"/>
</dbReference>
<reference evidence="4" key="1">
    <citation type="submission" date="2022-06" db="EMBL/GenBank/DDBJ databases">
        <title>Uncovering the hologenomic basis of an extraordinary plant invasion.</title>
        <authorList>
            <person name="Bieker V.C."/>
            <person name="Martin M.D."/>
            <person name="Gilbert T."/>
            <person name="Hodgins K."/>
            <person name="Battlay P."/>
            <person name="Petersen B."/>
            <person name="Wilson J."/>
        </authorList>
    </citation>
    <scope>NUCLEOTIDE SEQUENCE</scope>
    <source>
        <strain evidence="4">AA19_3_7</strain>
        <tissue evidence="4">Leaf</tissue>
    </source>
</reference>
<evidence type="ECO:0000313" key="4">
    <source>
        <dbReference type="EMBL" id="KAI7731201.1"/>
    </source>
</evidence>